<keyword evidence="1" id="KW-1133">Transmembrane helix</keyword>
<feature type="transmembrane region" description="Helical" evidence="1">
    <location>
        <begin position="12"/>
        <end position="32"/>
    </location>
</feature>
<gene>
    <name evidence="2" type="ORF">WR164_14970</name>
</gene>
<dbReference type="Proteomes" id="UP001144204">
    <property type="component" value="Unassembled WGS sequence"/>
</dbReference>
<keyword evidence="1" id="KW-0812">Transmembrane</keyword>
<sequence>MGKNKDKMLETIIATVAFLTAWIMISLIQFHSLFSTNLFGGYLLALLFSIIYIWFRQNVKIRNILMTITLIISLTVTAIIKHTSFIYAALIIIAAVIVMIILFMAERWINKLKIKRSR</sequence>
<dbReference type="AlphaFoldDB" id="A0A9W6B3N1"/>
<organism evidence="2 3">
    <name type="scientific">Philodulcilactobacillus myokoensis</name>
    <dbReference type="NCBI Taxonomy" id="2929573"/>
    <lineage>
        <taxon>Bacteria</taxon>
        <taxon>Bacillati</taxon>
        <taxon>Bacillota</taxon>
        <taxon>Bacilli</taxon>
        <taxon>Lactobacillales</taxon>
        <taxon>Lactobacillaceae</taxon>
        <taxon>Philodulcilactobacillus</taxon>
    </lineage>
</organism>
<name>A0A9W6B3N1_9LACO</name>
<keyword evidence="1" id="KW-0472">Membrane</keyword>
<protein>
    <submittedName>
        <fullName evidence="2">Uncharacterized protein</fullName>
    </submittedName>
</protein>
<proteinExistence type="predicted"/>
<feature type="transmembrane region" description="Helical" evidence="1">
    <location>
        <begin position="38"/>
        <end position="55"/>
    </location>
</feature>
<evidence type="ECO:0000256" key="1">
    <source>
        <dbReference type="SAM" id="Phobius"/>
    </source>
</evidence>
<evidence type="ECO:0000313" key="3">
    <source>
        <dbReference type="Proteomes" id="UP001144204"/>
    </source>
</evidence>
<dbReference type="RefSeq" id="WP_286137057.1">
    <property type="nucleotide sequence ID" value="NZ_BRPL01000004.1"/>
</dbReference>
<feature type="transmembrane region" description="Helical" evidence="1">
    <location>
        <begin position="86"/>
        <end position="109"/>
    </location>
</feature>
<evidence type="ECO:0000313" key="2">
    <source>
        <dbReference type="EMBL" id="GLB47518.1"/>
    </source>
</evidence>
<keyword evidence="3" id="KW-1185">Reference proteome</keyword>
<reference evidence="2" key="2">
    <citation type="journal article" date="2023" name="PLoS ONE">
        <title>Philodulcilactobacillus myokoensis gen. nov., sp. nov., a fructophilic, acidophilic, and agar-phobic lactic acid bacterium isolated from fermented vegetable extracts.</title>
        <authorList>
            <person name="Kouya T."/>
            <person name="Ishiyama Y."/>
            <person name="Ohashi S."/>
            <person name="Kumakubo R."/>
            <person name="Yamazaki T."/>
            <person name="Otaki T."/>
        </authorList>
    </citation>
    <scope>NUCLEOTIDE SEQUENCE</scope>
    <source>
        <strain evidence="2">WR16-4</strain>
    </source>
</reference>
<accession>A0A9W6B3N1</accession>
<reference evidence="2" key="1">
    <citation type="submission" date="2022-07" db="EMBL/GenBank/DDBJ databases">
        <authorList>
            <person name="Kouya T."/>
            <person name="Ishiyama Y."/>
        </authorList>
    </citation>
    <scope>NUCLEOTIDE SEQUENCE</scope>
    <source>
        <strain evidence="2">WR16-4</strain>
    </source>
</reference>
<feature type="transmembrane region" description="Helical" evidence="1">
    <location>
        <begin position="62"/>
        <end position="80"/>
    </location>
</feature>
<comment type="caution">
    <text evidence="2">The sequence shown here is derived from an EMBL/GenBank/DDBJ whole genome shotgun (WGS) entry which is preliminary data.</text>
</comment>
<dbReference type="EMBL" id="BRPL01000004">
    <property type="protein sequence ID" value="GLB47518.1"/>
    <property type="molecule type" value="Genomic_DNA"/>
</dbReference>